<evidence type="ECO:0000313" key="3">
    <source>
        <dbReference type="EMBL" id="NBG88142.1"/>
    </source>
</evidence>
<feature type="active site" description="Proton donor/acceptor" evidence="1">
    <location>
        <position position="82"/>
    </location>
</feature>
<protein>
    <submittedName>
        <fullName evidence="3">Histidine phosphatase family protein</fullName>
    </submittedName>
</protein>
<dbReference type="RefSeq" id="WP_160720363.1">
    <property type="nucleotide sequence ID" value="NZ_SUMG01000006.1"/>
</dbReference>
<reference evidence="3 4" key="1">
    <citation type="submission" date="2019-04" db="EMBL/GenBank/DDBJ databases">
        <title>Isachenkonia alkalipeptolytica gen. nov. sp. nov. a new anaerobic, alkiliphilic organothrophic bacterium capable to reduce synthesized ferrihydrite isolated from a soda lake.</title>
        <authorList>
            <person name="Toshchakov S.V."/>
            <person name="Zavarzina D.G."/>
            <person name="Zhilina T.N."/>
            <person name="Kostrikina N.A."/>
            <person name="Kublanov I.V."/>
        </authorList>
    </citation>
    <scope>NUCLEOTIDE SEQUENCE [LARGE SCALE GENOMIC DNA]</scope>
    <source>
        <strain evidence="3 4">Z-1701</strain>
    </source>
</reference>
<dbReference type="InterPro" id="IPR050275">
    <property type="entry name" value="PGM_Phosphatase"/>
</dbReference>
<evidence type="ECO:0000256" key="2">
    <source>
        <dbReference type="PIRSR" id="PIRSR613078-2"/>
    </source>
</evidence>
<comment type="caution">
    <text evidence="3">The sequence shown here is derived from an EMBL/GenBank/DDBJ whole genome shotgun (WGS) entry which is preliminary data.</text>
</comment>
<dbReference type="PANTHER" id="PTHR48100:SF1">
    <property type="entry name" value="HISTIDINE PHOSPHATASE FAMILY PROTEIN-RELATED"/>
    <property type="match status" value="1"/>
</dbReference>
<feature type="binding site" evidence="2">
    <location>
        <position position="58"/>
    </location>
    <ligand>
        <name>substrate</name>
    </ligand>
</feature>
<dbReference type="AlphaFoldDB" id="A0AA43XK10"/>
<dbReference type="GO" id="GO:0005737">
    <property type="term" value="C:cytoplasm"/>
    <property type="evidence" value="ECO:0007669"/>
    <property type="project" value="TreeGrafter"/>
</dbReference>
<gene>
    <name evidence="3" type="ORF">ISALK_06470</name>
</gene>
<dbReference type="Pfam" id="PF00300">
    <property type="entry name" value="His_Phos_1"/>
    <property type="match status" value="1"/>
</dbReference>
<dbReference type="EMBL" id="SUMG01000006">
    <property type="protein sequence ID" value="NBG88142.1"/>
    <property type="molecule type" value="Genomic_DNA"/>
</dbReference>
<dbReference type="Proteomes" id="UP000449710">
    <property type="component" value="Unassembled WGS sequence"/>
</dbReference>
<dbReference type="SUPFAM" id="SSF53254">
    <property type="entry name" value="Phosphoglycerate mutase-like"/>
    <property type="match status" value="1"/>
</dbReference>
<dbReference type="InterPro" id="IPR013078">
    <property type="entry name" value="His_Pase_superF_clade-1"/>
</dbReference>
<dbReference type="GO" id="GO:0016791">
    <property type="term" value="F:phosphatase activity"/>
    <property type="evidence" value="ECO:0007669"/>
    <property type="project" value="TreeGrafter"/>
</dbReference>
<name>A0AA43XK10_9CLOT</name>
<dbReference type="Gene3D" id="3.40.50.1240">
    <property type="entry name" value="Phosphoglycerate mutase-like"/>
    <property type="match status" value="1"/>
</dbReference>
<evidence type="ECO:0000256" key="1">
    <source>
        <dbReference type="PIRSR" id="PIRSR613078-1"/>
    </source>
</evidence>
<dbReference type="CDD" id="cd07067">
    <property type="entry name" value="HP_PGM_like"/>
    <property type="match status" value="1"/>
</dbReference>
<proteinExistence type="predicted"/>
<keyword evidence="4" id="KW-1185">Reference proteome</keyword>
<organism evidence="3 4">
    <name type="scientific">Isachenkonia alkalipeptolytica</name>
    <dbReference type="NCBI Taxonomy" id="2565777"/>
    <lineage>
        <taxon>Bacteria</taxon>
        <taxon>Bacillati</taxon>
        <taxon>Bacillota</taxon>
        <taxon>Clostridia</taxon>
        <taxon>Eubacteriales</taxon>
        <taxon>Clostridiaceae</taxon>
        <taxon>Isachenkonia</taxon>
    </lineage>
</organism>
<dbReference type="InterPro" id="IPR029033">
    <property type="entry name" value="His_PPase_superfam"/>
</dbReference>
<sequence length="202" mass="23191">MKLIIIRHGESEADILKVHEGRADFSLTNKEKQQAKLLSKWIASNEEFDVILSSPLKRAKETAAFIRDETGKRIVLVEDLMEWDNGLLAGLPREEAERKYPLPKDGRKPHHTNANTESMINFRARAETFLSRLKEEYPKDAEICMVSHGGMINMLYRSLLNLPMMTEHSISCGDTSIHKFMLSDGKCHIEYINRLGHLEELE</sequence>
<feature type="active site" description="Tele-phosphohistidine intermediate" evidence="1">
    <location>
        <position position="8"/>
    </location>
</feature>
<evidence type="ECO:0000313" key="4">
    <source>
        <dbReference type="Proteomes" id="UP000449710"/>
    </source>
</evidence>
<accession>A0AA43XK10</accession>
<dbReference type="PANTHER" id="PTHR48100">
    <property type="entry name" value="BROAD-SPECIFICITY PHOSPHATASE YOR283W-RELATED"/>
    <property type="match status" value="1"/>
</dbReference>
<dbReference type="SMART" id="SM00855">
    <property type="entry name" value="PGAM"/>
    <property type="match status" value="1"/>
</dbReference>